<dbReference type="Gene3D" id="3.40.50.300">
    <property type="entry name" value="P-loop containing nucleotide triphosphate hydrolases"/>
    <property type="match status" value="1"/>
</dbReference>
<dbReference type="InterPro" id="IPR027417">
    <property type="entry name" value="P-loop_NTPase"/>
</dbReference>
<dbReference type="InterPro" id="IPR003439">
    <property type="entry name" value="ABC_transporter-like_ATP-bd"/>
</dbReference>
<dbReference type="EMBL" id="QPJT01000004">
    <property type="protein sequence ID" value="RCX18837.1"/>
    <property type="molecule type" value="Genomic_DNA"/>
</dbReference>
<evidence type="ECO:0000256" key="5">
    <source>
        <dbReference type="ARBA" id="ARBA00022741"/>
    </source>
</evidence>
<dbReference type="InterPro" id="IPR036640">
    <property type="entry name" value="ABC1_TM_sf"/>
</dbReference>
<dbReference type="SUPFAM" id="SSF52540">
    <property type="entry name" value="P-loop containing nucleoside triphosphate hydrolases"/>
    <property type="match status" value="1"/>
</dbReference>
<dbReference type="InterPro" id="IPR017871">
    <property type="entry name" value="ABC_transporter-like_CS"/>
</dbReference>
<dbReference type="SUPFAM" id="SSF90123">
    <property type="entry name" value="ABC transporter transmembrane region"/>
    <property type="match status" value="1"/>
</dbReference>
<sequence>MKNDISLLSAKDMRRSILAALITAASVICGIIPFFNLLSILEMLASRQPFDRIAVQCIIIAALLIAKSVFYGLGIAVSHRVAFSTLIDIRKRIISHMERLSLSDIAGQKSGSFAQVVDNEVEQVEVFIAHALPELLVASIIPVAVLAFMYTVCWQFALILTIQIPVLIVFMMLFMKRYSSKFEELTQRTGKMTADLLEYIEGIRVIKVFNTGRGKTNEILQRMKDYISWVKKVSTVMTFSKFIQSCIISSGVFLTAAIGTGFLIEGSIEYKDFVISIIFAGFFGESLGKLLTYTFKVMKFNSSRKAILSVLSIPVRDRSEKAAKAMPGDIEFSGVSFAYADSAAVSDISLTARSNASTALVGASGSGKTTIGKLINGFLLPDSGKVSIDGVPTCNISEASIAELVSYVQQDAFMFNTSIYENILIGNPEAKRDKVYDAAKKAQIHNFIMSLPDRYDTQAGEGGCRLSGGEKQRISLARMILKNAPVIVLDEATAAIDAQNEQAVHRAIEAVSKGKTTITITHRMNTISDADNIIVVENGRIADQGGHRELISRCDLYKRLMDAQYAVENWTVKEEEVC</sequence>
<comment type="caution">
    <text evidence="12">The sequence shown here is derived from an EMBL/GenBank/DDBJ whole genome shotgun (WGS) entry which is preliminary data.</text>
</comment>
<name>A0A369BEC9_9FIRM</name>
<dbReference type="InterPro" id="IPR003593">
    <property type="entry name" value="AAA+_ATPase"/>
</dbReference>
<proteinExistence type="predicted"/>
<evidence type="ECO:0000256" key="6">
    <source>
        <dbReference type="ARBA" id="ARBA00022840"/>
    </source>
</evidence>
<dbReference type="PROSITE" id="PS50893">
    <property type="entry name" value="ABC_TRANSPORTER_2"/>
    <property type="match status" value="1"/>
</dbReference>
<dbReference type="GO" id="GO:0140359">
    <property type="term" value="F:ABC-type transporter activity"/>
    <property type="evidence" value="ECO:0007669"/>
    <property type="project" value="InterPro"/>
</dbReference>
<dbReference type="AlphaFoldDB" id="A0A369BEC9"/>
<dbReference type="PANTHER" id="PTHR24221:SF654">
    <property type="entry name" value="ATP-BINDING CASSETTE SUB-FAMILY B MEMBER 6"/>
    <property type="match status" value="1"/>
</dbReference>
<keyword evidence="13" id="KW-1185">Reference proteome</keyword>
<dbReference type="InterPro" id="IPR039421">
    <property type="entry name" value="Type_1_exporter"/>
</dbReference>
<feature type="transmembrane region" description="Helical" evidence="9">
    <location>
        <begin position="242"/>
        <end position="262"/>
    </location>
</feature>
<dbReference type="GO" id="GO:0016887">
    <property type="term" value="F:ATP hydrolysis activity"/>
    <property type="evidence" value="ECO:0007669"/>
    <property type="project" value="InterPro"/>
</dbReference>
<keyword evidence="4 9" id="KW-0812">Transmembrane</keyword>
<keyword evidence="5" id="KW-0547">Nucleotide-binding</keyword>
<evidence type="ECO:0000256" key="4">
    <source>
        <dbReference type="ARBA" id="ARBA00022692"/>
    </source>
</evidence>
<feature type="transmembrane region" description="Helical" evidence="9">
    <location>
        <begin position="156"/>
        <end position="175"/>
    </location>
</feature>
<dbReference type="InterPro" id="IPR011527">
    <property type="entry name" value="ABC1_TM_dom"/>
</dbReference>
<organism evidence="12 13">
    <name type="scientific">Anaerobacterium chartisolvens</name>
    <dbReference type="NCBI Taxonomy" id="1297424"/>
    <lineage>
        <taxon>Bacteria</taxon>
        <taxon>Bacillati</taxon>
        <taxon>Bacillota</taxon>
        <taxon>Clostridia</taxon>
        <taxon>Eubacteriales</taxon>
        <taxon>Oscillospiraceae</taxon>
        <taxon>Anaerobacterium</taxon>
    </lineage>
</organism>
<keyword evidence="7 9" id="KW-1133">Transmembrane helix</keyword>
<dbReference type="GO" id="GO:0005886">
    <property type="term" value="C:plasma membrane"/>
    <property type="evidence" value="ECO:0007669"/>
    <property type="project" value="UniProtKB-SubCell"/>
</dbReference>
<feature type="transmembrane region" description="Helical" evidence="9">
    <location>
        <begin position="131"/>
        <end position="150"/>
    </location>
</feature>
<keyword evidence="8 9" id="KW-0472">Membrane</keyword>
<dbReference type="OrthoDB" id="9762778at2"/>
<evidence type="ECO:0000259" key="10">
    <source>
        <dbReference type="PROSITE" id="PS50893"/>
    </source>
</evidence>
<feature type="domain" description="ABC transmembrane type-1" evidence="11">
    <location>
        <begin position="17"/>
        <end position="299"/>
    </location>
</feature>
<dbReference type="SMART" id="SM00382">
    <property type="entry name" value="AAA"/>
    <property type="match status" value="1"/>
</dbReference>
<keyword evidence="6 12" id="KW-0067">ATP-binding</keyword>
<evidence type="ECO:0000256" key="3">
    <source>
        <dbReference type="ARBA" id="ARBA00022475"/>
    </source>
</evidence>
<evidence type="ECO:0000259" key="11">
    <source>
        <dbReference type="PROSITE" id="PS50929"/>
    </source>
</evidence>
<gene>
    <name evidence="12" type="ORF">DFR58_104106</name>
</gene>
<dbReference type="PROSITE" id="PS00211">
    <property type="entry name" value="ABC_TRANSPORTER_1"/>
    <property type="match status" value="1"/>
</dbReference>
<dbReference type="Gene3D" id="1.20.1560.10">
    <property type="entry name" value="ABC transporter type 1, transmembrane domain"/>
    <property type="match status" value="1"/>
</dbReference>
<keyword evidence="2" id="KW-0813">Transport</keyword>
<dbReference type="PROSITE" id="PS50929">
    <property type="entry name" value="ABC_TM1F"/>
    <property type="match status" value="1"/>
</dbReference>
<dbReference type="Pfam" id="PF00664">
    <property type="entry name" value="ABC_membrane"/>
    <property type="match status" value="1"/>
</dbReference>
<accession>A0A369BEC9</accession>
<dbReference type="PANTHER" id="PTHR24221">
    <property type="entry name" value="ATP-BINDING CASSETTE SUB-FAMILY B"/>
    <property type="match status" value="1"/>
</dbReference>
<protein>
    <submittedName>
        <fullName evidence="12">ATP-binding cassette subfamily B protein</fullName>
    </submittedName>
</protein>
<dbReference type="FunFam" id="3.40.50.300:FF:000221">
    <property type="entry name" value="Multidrug ABC transporter ATP-binding protein"/>
    <property type="match status" value="1"/>
</dbReference>
<evidence type="ECO:0000313" key="13">
    <source>
        <dbReference type="Proteomes" id="UP000253034"/>
    </source>
</evidence>
<comment type="subcellular location">
    <subcellularLocation>
        <location evidence="1">Cell membrane</location>
        <topology evidence="1">Multi-pass membrane protein</topology>
    </subcellularLocation>
</comment>
<evidence type="ECO:0000256" key="1">
    <source>
        <dbReference type="ARBA" id="ARBA00004651"/>
    </source>
</evidence>
<keyword evidence="3" id="KW-1003">Cell membrane</keyword>
<feature type="domain" description="ABC transporter" evidence="10">
    <location>
        <begin position="330"/>
        <end position="563"/>
    </location>
</feature>
<evidence type="ECO:0000256" key="9">
    <source>
        <dbReference type="SAM" id="Phobius"/>
    </source>
</evidence>
<evidence type="ECO:0000256" key="2">
    <source>
        <dbReference type="ARBA" id="ARBA00022448"/>
    </source>
</evidence>
<evidence type="ECO:0000256" key="8">
    <source>
        <dbReference type="ARBA" id="ARBA00023136"/>
    </source>
</evidence>
<dbReference type="Proteomes" id="UP000253034">
    <property type="component" value="Unassembled WGS sequence"/>
</dbReference>
<evidence type="ECO:0000256" key="7">
    <source>
        <dbReference type="ARBA" id="ARBA00022989"/>
    </source>
</evidence>
<feature type="transmembrane region" description="Helical" evidence="9">
    <location>
        <begin position="53"/>
        <end position="77"/>
    </location>
</feature>
<feature type="transmembrane region" description="Helical" evidence="9">
    <location>
        <begin position="274"/>
        <end position="295"/>
    </location>
</feature>
<evidence type="ECO:0000313" key="12">
    <source>
        <dbReference type="EMBL" id="RCX18837.1"/>
    </source>
</evidence>
<dbReference type="Pfam" id="PF00005">
    <property type="entry name" value="ABC_tran"/>
    <property type="match status" value="1"/>
</dbReference>
<dbReference type="GO" id="GO:0005524">
    <property type="term" value="F:ATP binding"/>
    <property type="evidence" value="ECO:0007669"/>
    <property type="project" value="UniProtKB-KW"/>
</dbReference>
<dbReference type="RefSeq" id="WP_114296683.1">
    <property type="nucleotide sequence ID" value="NZ_QPJT01000004.1"/>
</dbReference>
<reference evidence="12 13" key="1">
    <citation type="submission" date="2018-07" db="EMBL/GenBank/DDBJ databases">
        <title>Genomic Encyclopedia of Type Strains, Phase IV (KMG-IV): sequencing the most valuable type-strain genomes for metagenomic binning, comparative biology and taxonomic classification.</title>
        <authorList>
            <person name="Goeker M."/>
        </authorList>
    </citation>
    <scope>NUCLEOTIDE SEQUENCE [LARGE SCALE GENOMIC DNA]</scope>
    <source>
        <strain evidence="12 13">DSM 27016</strain>
    </source>
</reference>
<feature type="transmembrane region" description="Helical" evidence="9">
    <location>
        <begin position="17"/>
        <end position="41"/>
    </location>
</feature>